<sequence length="117" mass="12627">MNTYRILTLGQLIDALAALDDAPVRGLSGFIHSHRSWYERNATDPTSRVEKASVLAALYRSVVGTQMPGYNSGEVTVLAENPIYYAAFGESGPYIIGIEPGEDGVHTPVLLADEFAV</sequence>
<proteinExistence type="predicted"/>
<keyword evidence="2" id="KW-1185">Reference proteome</keyword>
<protein>
    <submittedName>
        <fullName evidence="1">Uncharacterized protein</fullName>
    </submittedName>
</protein>
<accession>A0ABN5YL18</accession>
<organism evidence="1 2">
    <name type="scientific">Mycolicibacterium aubagnense</name>
    <dbReference type="NCBI Taxonomy" id="319707"/>
    <lineage>
        <taxon>Bacteria</taxon>
        <taxon>Bacillati</taxon>
        <taxon>Actinomycetota</taxon>
        <taxon>Actinomycetes</taxon>
        <taxon>Mycobacteriales</taxon>
        <taxon>Mycobacteriaceae</taxon>
        <taxon>Mycolicibacterium</taxon>
    </lineage>
</organism>
<dbReference type="RefSeq" id="WP_138233338.1">
    <property type="nucleotide sequence ID" value="NZ_AP022577.1"/>
</dbReference>
<evidence type="ECO:0000313" key="2">
    <source>
        <dbReference type="Proteomes" id="UP000465609"/>
    </source>
</evidence>
<reference evidence="1 2" key="1">
    <citation type="journal article" date="2019" name="Emerg. Microbes Infect.">
        <title>Comprehensive subspecies identification of 175 nontuberculous mycobacteria species based on 7547 genomic profiles.</title>
        <authorList>
            <person name="Matsumoto Y."/>
            <person name="Kinjo T."/>
            <person name="Motooka D."/>
            <person name="Nabeya D."/>
            <person name="Jung N."/>
            <person name="Uechi K."/>
            <person name="Horii T."/>
            <person name="Iida T."/>
            <person name="Fujita J."/>
            <person name="Nakamura S."/>
        </authorList>
    </citation>
    <scope>NUCLEOTIDE SEQUENCE [LARGE SCALE GENOMIC DNA]</scope>
    <source>
        <strain evidence="1 2">JCM 15296</strain>
    </source>
</reference>
<dbReference type="EMBL" id="AP022577">
    <property type="protein sequence ID" value="BBX82258.1"/>
    <property type="molecule type" value="Genomic_DNA"/>
</dbReference>
<gene>
    <name evidence="1" type="ORF">MAUB_01310</name>
</gene>
<name>A0ABN5YL18_9MYCO</name>
<dbReference type="Proteomes" id="UP000465609">
    <property type="component" value="Chromosome"/>
</dbReference>
<evidence type="ECO:0000313" key="1">
    <source>
        <dbReference type="EMBL" id="BBX82258.1"/>
    </source>
</evidence>